<dbReference type="GO" id="GO:0004252">
    <property type="term" value="F:serine-type endopeptidase activity"/>
    <property type="evidence" value="ECO:0007669"/>
    <property type="project" value="UniProtKB-EC"/>
</dbReference>
<reference evidence="8 9" key="1">
    <citation type="submission" date="2020-08" db="EMBL/GenBank/DDBJ databases">
        <title>Genomic Encyclopedia of Type Strains, Phase IV (KMG-IV): sequencing the most valuable type-strain genomes for metagenomic binning, comparative biology and taxonomic classification.</title>
        <authorList>
            <person name="Goeker M."/>
        </authorList>
    </citation>
    <scope>NUCLEOTIDE SEQUENCE [LARGE SCALE GENOMIC DNA]</scope>
    <source>
        <strain evidence="8 9">DSM 22548</strain>
    </source>
</reference>
<dbReference type="CDD" id="cd06782">
    <property type="entry name" value="cpPDZ_CPP-like"/>
    <property type="match status" value="1"/>
</dbReference>
<evidence type="ECO:0000256" key="1">
    <source>
        <dbReference type="ARBA" id="ARBA00009179"/>
    </source>
</evidence>
<dbReference type="GO" id="GO:0030288">
    <property type="term" value="C:outer membrane-bounded periplasmic space"/>
    <property type="evidence" value="ECO:0007669"/>
    <property type="project" value="TreeGrafter"/>
</dbReference>
<evidence type="ECO:0000313" key="8">
    <source>
        <dbReference type="EMBL" id="MBB3703155.1"/>
    </source>
</evidence>
<dbReference type="NCBIfam" id="TIGR00225">
    <property type="entry name" value="prc"/>
    <property type="match status" value="1"/>
</dbReference>
<feature type="domain" description="PDZ" evidence="7">
    <location>
        <begin position="91"/>
        <end position="160"/>
    </location>
</feature>
<dbReference type="EC" id="3.4.21.102" evidence="8"/>
<dbReference type="SMART" id="SM00228">
    <property type="entry name" value="PDZ"/>
    <property type="match status" value="1"/>
</dbReference>
<dbReference type="Pfam" id="PF03572">
    <property type="entry name" value="Peptidase_S41"/>
    <property type="match status" value="1"/>
</dbReference>
<dbReference type="EMBL" id="JACICA010000008">
    <property type="protein sequence ID" value="MBB3703155.1"/>
    <property type="molecule type" value="Genomic_DNA"/>
</dbReference>
<dbReference type="Gene3D" id="2.30.42.10">
    <property type="match status" value="1"/>
</dbReference>
<keyword evidence="4 5" id="KW-0720">Serine protease</keyword>
<accession>A0A7W5UJN7</accession>
<dbReference type="Proteomes" id="UP000541425">
    <property type="component" value="Unassembled WGS sequence"/>
</dbReference>
<gene>
    <name evidence="8" type="ORF">FHS60_001633</name>
</gene>
<dbReference type="PANTHER" id="PTHR32060">
    <property type="entry name" value="TAIL-SPECIFIC PROTEASE"/>
    <property type="match status" value="1"/>
</dbReference>
<dbReference type="InterPro" id="IPR004447">
    <property type="entry name" value="Peptidase_S41A"/>
</dbReference>
<evidence type="ECO:0000259" key="7">
    <source>
        <dbReference type="PROSITE" id="PS50106"/>
    </source>
</evidence>
<dbReference type="Gene3D" id="3.30.750.44">
    <property type="match status" value="1"/>
</dbReference>
<evidence type="ECO:0000256" key="3">
    <source>
        <dbReference type="ARBA" id="ARBA00022801"/>
    </source>
</evidence>
<dbReference type="InterPro" id="IPR036034">
    <property type="entry name" value="PDZ_sf"/>
</dbReference>
<comment type="similarity">
    <text evidence="1 5">Belongs to the peptidase S41A family.</text>
</comment>
<protein>
    <submittedName>
        <fullName evidence="8">Carboxyl-terminal processing protease</fullName>
        <ecNumber evidence="8">3.4.21.102</ecNumber>
    </submittedName>
</protein>
<dbReference type="InterPro" id="IPR001478">
    <property type="entry name" value="PDZ"/>
</dbReference>
<keyword evidence="6" id="KW-0812">Transmembrane</keyword>
<dbReference type="Pfam" id="PF13180">
    <property type="entry name" value="PDZ_2"/>
    <property type="match status" value="1"/>
</dbReference>
<organism evidence="8 9">
    <name type="scientific">Alloprevotella rava</name>
    <dbReference type="NCBI Taxonomy" id="671218"/>
    <lineage>
        <taxon>Bacteria</taxon>
        <taxon>Pseudomonadati</taxon>
        <taxon>Bacteroidota</taxon>
        <taxon>Bacteroidia</taxon>
        <taxon>Bacteroidales</taxon>
        <taxon>Prevotellaceae</taxon>
        <taxon>Alloprevotella</taxon>
    </lineage>
</organism>
<keyword evidence="3 5" id="KW-0378">Hydrolase</keyword>
<dbReference type="AlphaFoldDB" id="A0A7W5UJN7"/>
<dbReference type="RefSeq" id="WP_183697223.1">
    <property type="nucleotide sequence ID" value="NZ_JACICA010000008.1"/>
</dbReference>
<evidence type="ECO:0000256" key="5">
    <source>
        <dbReference type="RuleBase" id="RU004404"/>
    </source>
</evidence>
<keyword evidence="6" id="KW-1133">Transmembrane helix</keyword>
<dbReference type="InterPro" id="IPR029045">
    <property type="entry name" value="ClpP/crotonase-like_dom_sf"/>
</dbReference>
<keyword evidence="2 5" id="KW-0645">Protease</keyword>
<dbReference type="InterPro" id="IPR005151">
    <property type="entry name" value="Tail-specific_protease"/>
</dbReference>
<evidence type="ECO:0000256" key="2">
    <source>
        <dbReference type="ARBA" id="ARBA00022670"/>
    </source>
</evidence>
<dbReference type="Gene3D" id="3.90.226.10">
    <property type="entry name" value="2-enoyl-CoA Hydratase, Chain A, domain 1"/>
    <property type="match status" value="1"/>
</dbReference>
<keyword evidence="6" id="KW-0472">Membrane</keyword>
<dbReference type="SUPFAM" id="SSF50156">
    <property type="entry name" value="PDZ domain-like"/>
    <property type="match status" value="1"/>
</dbReference>
<dbReference type="SUPFAM" id="SSF52096">
    <property type="entry name" value="ClpP/crotonase"/>
    <property type="match status" value="1"/>
</dbReference>
<dbReference type="CDD" id="cd07560">
    <property type="entry name" value="Peptidase_S41_CPP"/>
    <property type="match status" value="1"/>
</dbReference>
<evidence type="ECO:0000313" key="9">
    <source>
        <dbReference type="Proteomes" id="UP000541425"/>
    </source>
</evidence>
<evidence type="ECO:0000256" key="6">
    <source>
        <dbReference type="SAM" id="Phobius"/>
    </source>
</evidence>
<dbReference type="GO" id="GO:0006508">
    <property type="term" value="P:proteolysis"/>
    <property type="evidence" value="ECO:0007669"/>
    <property type="project" value="UniProtKB-KW"/>
</dbReference>
<dbReference type="PROSITE" id="PS50106">
    <property type="entry name" value="PDZ"/>
    <property type="match status" value="1"/>
</dbReference>
<dbReference type="GO" id="GO:0007165">
    <property type="term" value="P:signal transduction"/>
    <property type="evidence" value="ECO:0007669"/>
    <property type="project" value="TreeGrafter"/>
</dbReference>
<sequence>MTKNQTRFVPLLVSVGVIVGILIGSFFASHFSGRKLSIINTSTNKINDLFHLIDDEYVDSVSVPDLVEKSMPEILKQLDPHSAYISAKDVETSMQDLKGSFSGIGVQFTVYKDTVRVIKVVKGGPSEGVGLRAGDRIVSIDSKVYVGDTITADKTRNRLKGQKGSQVRLGIVRPGQKQMLSYVVTRGDVPVKSITADYKVNDSVGYIRINSFGDNTYSEFLSALAQLNTQGFRGLILDLRGNLGGYMQPAVQIANEFLPKNRLIVYTQGRKSPREDFRSDGRGSYQNLPLVVLVDETSASASEILSGALQDNDRAMIVGRRTFGKGLVQVPIEFQDGSMLRLTKARYYTPSGRCVQKPYKLGDEEDYEADLLLREKHGEYYNPDSIKTSGQKYKTVRGRFVYGGGGIIPDVFIPADTLNMTSYFREAYLNGLMYQFAYVFTDNRRKQLSGISGLDNMITFLKKSSLVEDFATYAEKNGLRRRSRMLIQSRTLFERYLISNILADAIDEEAAIIYTNRSDAAVQTAVKLIREGKAFPFSATAYAHPSSASVFFHIGTDRKVALVSRLLHTTSFYPLAQWYEPKKTHNGKLSVM</sequence>
<proteinExistence type="inferred from homology"/>
<comment type="caution">
    <text evidence="8">The sequence shown here is derived from an EMBL/GenBank/DDBJ whole genome shotgun (WGS) entry which is preliminary data.</text>
</comment>
<dbReference type="PANTHER" id="PTHR32060:SF30">
    <property type="entry name" value="CARBOXY-TERMINAL PROCESSING PROTEASE CTPA"/>
    <property type="match status" value="1"/>
</dbReference>
<name>A0A7W5UJN7_9BACT</name>
<evidence type="ECO:0000256" key="4">
    <source>
        <dbReference type="ARBA" id="ARBA00022825"/>
    </source>
</evidence>
<dbReference type="SMART" id="SM00245">
    <property type="entry name" value="TSPc"/>
    <property type="match status" value="1"/>
</dbReference>
<feature type="transmembrane region" description="Helical" evidence="6">
    <location>
        <begin position="7"/>
        <end position="28"/>
    </location>
</feature>